<proteinExistence type="predicted"/>
<dbReference type="InterPro" id="IPR021124">
    <property type="entry name" value="CRISPR-assoc_prot_Cas5"/>
</dbReference>
<keyword evidence="1" id="KW-0051">Antiviral defense</keyword>
<dbReference type="CDD" id="cd09645">
    <property type="entry name" value="Cas5_I-E"/>
    <property type="match status" value="1"/>
</dbReference>
<protein>
    <submittedName>
        <fullName evidence="2">CRISPR-associated protein Cas5</fullName>
    </submittedName>
</protein>
<dbReference type="NCBIfam" id="TIGR01868">
    <property type="entry name" value="casD_Cas5e"/>
    <property type="match status" value="1"/>
</dbReference>
<evidence type="ECO:0000313" key="3">
    <source>
        <dbReference type="Proteomes" id="UP000233727"/>
    </source>
</evidence>
<comment type="caution">
    <text evidence="2">The sequence shown here is derived from an EMBL/GenBank/DDBJ whole genome shotgun (WGS) entry which is preliminary data.</text>
</comment>
<dbReference type="GO" id="GO:0051607">
    <property type="term" value="P:defense response to virus"/>
    <property type="evidence" value="ECO:0007669"/>
    <property type="project" value="UniProtKB-KW"/>
</dbReference>
<sequence>MSVLLLQLAGPLQAWGESSRFNSRYTRQEPTKSGVIGMLACAQGRQRDDGITDLLKLEFGVRADQRGNLVRDYQTEHASLFQRERAKRTRSEGDLPEMPITYRYYISDALFVVALSAQDRGVLEALEHALDNPVWPLFLGRRSCPPAGRVVIGVRDDYDNVKDALTREPWHAQPWYKDRMCRRNHLEKSKGVQLEMVRDADSEEAQYFQQDVPVTFNPVHRRYSARGVVHSLITVPYDETTPISSNDDSAPFFASPDGYDPMGF</sequence>
<organism evidence="2 3">
    <name type="scientific">Bifidobacterium thermophilum</name>
    <dbReference type="NCBI Taxonomy" id="33905"/>
    <lineage>
        <taxon>Bacteria</taxon>
        <taxon>Bacillati</taxon>
        <taxon>Actinomycetota</taxon>
        <taxon>Actinomycetes</taxon>
        <taxon>Bifidobacteriales</taxon>
        <taxon>Bifidobacteriaceae</taxon>
        <taxon>Bifidobacterium</taxon>
    </lineage>
</organism>
<dbReference type="Pfam" id="PF09704">
    <property type="entry name" value="Cas_Cas5d"/>
    <property type="match status" value="1"/>
</dbReference>
<dbReference type="AlphaFoldDB" id="A0A2N3QM32"/>
<dbReference type="GO" id="GO:0043571">
    <property type="term" value="P:maintenance of CRISPR repeat elements"/>
    <property type="evidence" value="ECO:0007669"/>
    <property type="project" value="InterPro"/>
</dbReference>
<dbReference type="NCBIfam" id="TIGR02593">
    <property type="entry name" value="CRISPR_cas5"/>
    <property type="match status" value="1"/>
</dbReference>
<gene>
    <name evidence="2" type="ORF">CQR47_0578</name>
</gene>
<reference evidence="2 3" key="1">
    <citation type="submission" date="2017-10" db="EMBL/GenBank/DDBJ databases">
        <title>Bifidobacterium genomics.</title>
        <authorList>
            <person name="Lugli G.A."/>
            <person name="Milani C."/>
            <person name="Mancabelli L."/>
        </authorList>
    </citation>
    <scope>NUCLEOTIDE SEQUENCE [LARGE SCALE GENOMIC DNA]</scope>
    <source>
        <strain evidence="2 3">1542B</strain>
    </source>
</reference>
<dbReference type="EMBL" id="PCGY01000011">
    <property type="protein sequence ID" value="PKU92729.1"/>
    <property type="molecule type" value="Genomic_DNA"/>
</dbReference>
<evidence type="ECO:0000256" key="1">
    <source>
        <dbReference type="ARBA" id="ARBA00023118"/>
    </source>
</evidence>
<dbReference type="Proteomes" id="UP000233727">
    <property type="component" value="Unassembled WGS sequence"/>
</dbReference>
<dbReference type="RefSeq" id="WP_101454991.1">
    <property type="nucleotide sequence ID" value="NZ_PCGY01000011.1"/>
</dbReference>
<dbReference type="GO" id="GO:0003723">
    <property type="term" value="F:RNA binding"/>
    <property type="evidence" value="ECO:0007669"/>
    <property type="project" value="InterPro"/>
</dbReference>
<name>A0A2N3QM32_9BIFI</name>
<evidence type="ECO:0000313" key="2">
    <source>
        <dbReference type="EMBL" id="PKU92729.1"/>
    </source>
</evidence>
<accession>A0A2N3QM32</accession>
<dbReference type="InterPro" id="IPR010147">
    <property type="entry name" value="CRISPR-assoc_prot_CasD"/>
</dbReference>
<dbReference type="Gene3D" id="3.30.70.2660">
    <property type="match status" value="1"/>
</dbReference>
<dbReference type="InterPro" id="IPR013422">
    <property type="entry name" value="CRISPR-assoc_prot_Cas5_N"/>
</dbReference>